<evidence type="ECO:0000259" key="2">
    <source>
        <dbReference type="Pfam" id="PF03015"/>
    </source>
</evidence>
<organism evidence="3">
    <name type="scientific">Dendroctonus ponderosae</name>
    <name type="common">Mountain pine beetle</name>
    <dbReference type="NCBI Taxonomy" id="77166"/>
    <lineage>
        <taxon>Eukaryota</taxon>
        <taxon>Metazoa</taxon>
        <taxon>Ecdysozoa</taxon>
        <taxon>Arthropoda</taxon>
        <taxon>Hexapoda</taxon>
        <taxon>Insecta</taxon>
        <taxon>Pterygota</taxon>
        <taxon>Neoptera</taxon>
        <taxon>Endopterygota</taxon>
        <taxon>Coleoptera</taxon>
        <taxon>Polyphaga</taxon>
        <taxon>Cucujiformia</taxon>
        <taxon>Curculionidae</taxon>
        <taxon>Scolytinae</taxon>
        <taxon>Dendroctonus</taxon>
    </lineage>
</organism>
<feature type="non-terminal residue" evidence="3">
    <location>
        <position position="1"/>
    </location>
</feature>
<evidence type="ECO:0000313" key="5">
    <source>
        <dbReference type="Proteomes" id="UP000019118"/>
    </source>
</evidence>
<feature type="transmembrane region" description="Helical" evidence="1">
    <location>
        <begin position="134"/>
        <end position="158"/>
    </location>
</feature>
<dbReference type="EMBL" id="KB740960">
    <property type="protein sequence ID" value="ENN76996.1"/>
    <property type="molecule type" value="Genomic_DNA"/>
</dbReference>
<dbReference type="EnsemblMetazoa" id="XM_019904640.1">
    <property type="protein sequence ID" value="XP_019760199.1"/>
    <property type="gene ID" value="LOC109537760"/>
</dbReference>
<dbReference type="OrthoDB" id="6818652at2759"/>
<keyword evidence="1" id="KW-1133">Transmembrane helix</keyword>
<protein>
    <recommendedName>
        <fullName evidence="2">Fatty acyl-CoA reductase C-terminal domain-containing protein</fullName>
    </recommendedName>
</protein>
<dbReference type="Pfam" id="PF03015">
    <property type="entry name" value="Sterile"/>
    <property type="match status" value="1"/>
</dbReference>
<name>N6U8L5_DENPD</name>
<feature type="domain" description="Fatty acyl-CoA reductase C-terminal" evidence="2">
    <location>
        <begin position="15"/>
        <end position="110"/>
    </location>
</feature>
<accession>N6U8L5</accession>
<gene>
    <name evidence="4" type="primary">109537760</name>
    <name evidence="3" type="ORF">YQE_06490</name>
</gene>
<reference evidence="4" key="2">
    <citation type="submission" date="2024-08" db="UniProtKB">
        <authorList>
            <consortium name="EnsemblMetazoa"/>
        </authorList>
    </citation>
    <scope>IDENTIFICATION</scope>
</reference>
<dbReference type="CDD" id="cd09071">
    <property type="entry name" value="FAR_C"/>
    <property type="match status" value="1"/>
</dbReference>
<dbReference type="Proteomes" id="UP000019118">
    <property type="component" value="Unassembled WGS sequence"/>
</dbReference>
<feature type="transmembrane region" description="Helical" evidence="1">
    <location>
        <begin position="43"/>
        <end position="61"/>
    </location>
</feature>
<feature type="transmembrane region" description="Helical" evidence="1">
    <location>
        <begin position="6"/>
        <end position="31"/>
    </location>
</feature>
<dbReference type="HOGENOM" id="CLU_1612498_0_0_1"/>
<dbReference type="AlphaFoldDB" id="N6U8L5"/>
<keyword evidence="1" id="KW-0472">Membrane</keyword>
<dbReference type="OMA" id="YANCCDY"/>
<evidence type="ECO:0000256" key="1">
    <source>
        <dbReference type="SAM" id="Phobius"/>
    </source>
</evidence>
<evidence type="ECO:0000313" key="3">
    <source>
        <dbReference type="EMBL" id="ENN76996.1"/>
    </source>
</evidence>
<sequence>MTNYFFIFYINVLLFHVLPALFIDLMLLLAGRSPFLLKLQRKIYIANIAVSQFIFNQWLFVNDNSKRLHTNLPDEDKDAFDINQLPLTEDERYTYYANCCDYGRRYLIKEYEDITEETRANNKRMYFLDCFTKFLFYSWMAWTVFYKINVVNILLISLRDYWDRL</sequence>
<proteinExistence type="predicted"/>
<dbReference type="InterPro" id="IPR033640">
    <property type="entry name" value="FAR_C"/>
</dbReference>
<evidence type="ECO:0000313" key="4">
    <source>
        <dbReference type="EnsemblMetazoa" id="XP_019760199.1"/>
    </source>
</evidence>
<keyword evidence="1" id="KW-0812">Transmembrane</keyword>
<keyword evidence="5" id="KW-1185">Reference proteome</keyword>
<reference evidence="3 5" key="1">
    <citation type="journal article" date="2013" name="Genome Biol.">
        <title>Draft genome of the mountain pine beetle, Dendroctonus ponderosae Hopkins, a major forest pest.</title>
        <authorList>
            <person name="Keeling C.I."/>
            <person name="Yuen M.M."/>
            <person name="Liao N.Y."/>
            <person name="Docking T.R."/>
            <person name="Chan S.K."/>
            <person name="Taylor G.A."/>
            <person name="Palmquist D.L."/>
            <person name="Jackman S.D."/>
            <person name="Nguyen A."/>
            <person name="Li M."/>
            <person name="Henderson H."/>
            <person name="Janes J.K."/>
            <person name="Zhao Y."/>
            <person name="Pandoh P."/>
            <person name="Moore R."/>
            <person name="Sperling F.A."/>
            <person name="Huber D.P."/>
            <person name="Birol I."/>
            <person name="Jones S.J."/>
            <person name="Bohlmann J."/>
        </authorList>
    </citation>
    <scope>NUCLEOTIDE SEQUENCE</scope>
</reference>